<dbReference type="Proteomes" id="UP001500459">
    <property type="component" value="Unassembled WGS sequence"/>
</dbReference>
<dbReference type="EMBL" id="BAABCW010000017">
    <property type="protein sequence ID" value="GAA3516960.1"/>
    <property type="molecule type" value="Genomic_DNA"/>
</dbReference>
<keyword evidence="2" id="KW-1185">Reference proteome</keyword>
<dbReference type="InterPro" id="IPR032710">
    <property type="entry name" value="NTF2-like_dom_sf"/>
</dbReference>
<sequence>MNTKAIMVILALALFSCKEKNANIIEKTNENNLVENKVSRNYKIVQKAAQGWISGKGSFFDLLDEDMVWRVIGNAPYSGVYKGKKEFIEKAVIPINDFLSTSLQPEFIDINASEDIVWFQWKGTAKTIDGQDYINEYAWKLKLDDAGKIVQVDAFLDTYTLAKLVE</sequence>
<dbReference type="PANTHER" id="PTHR41252">
    <property type="entry name" value="BLR2505 PROTEIN"/>
    <property type="match status" value="1"/>
</dbReference>
<name>A0ABP6USE2_9FLAO</name>
<proteinExistence type="predicted"/>
<evidence type="ECO:0000313" key="2">
    <source>
        <dbReference type="Proteomes" id="UP001500459"/>
    </source>
</evidence>
<accession>A0ABP6USE2</accession>
<dbReference type="PANTHER" id="PTHR41252:SF1">
    <property type="entry name" value="BLR2505 PROTEIN"/>
    <property type="match status" value="1"/>
</dbReference>
<evidence type="ECO:0000313" key="1">
    <source>
        <dbReference type="EMBL" id="GAA3516960.1"/>
    </source>
</evidence>
<dbReference type="Gene3D" id="3.10.450.50">
    <property type="match status" value="1"/>
</dbReference>
<protein>
    <submittedName>
        <fullName evidence="1">Nuclear transport factor 2 family protein</fullName>
    </submittedName>
</protein>
<dbReference type="PROSITE" id="PS51257">
    <property type="entry name" value="PROKAR_LIPOPROTEIN"/>
    <property type="match status" value="1"/>
</dbReference>
<comment type="caution">
    <text evidence="1">The sequence shown here is derived from an EMBL/GenBank/DDBJ whole genome shotgun (WGS) entry which is preliminary data.</text>
</comment>
<gene>
    <name evidence="1" type="ORF">GCM10022393_33800</name>
</gene>
<organism evidence="1 2">
    <name type="scientific">Aquimarina addita</name>
    <dbReference type="NCBI Taxonomy" id="870485"/>
    <lineage>
        <taxon>Bacteria</taxon>
        <taxon>Pseudomonadati</taxon>
        <taxon>Bacteroidota</taxon>
        <taxon>Flavobacteriia</taxon>
        <taxon>Flavobacteriales</taxon>
        <taxon>Flavobacteriaceae</taxon>
        <taxon>Aquimarina</taxon>
    </lineage>
</organism>
<dbReference type="SUPFAM" id="SSF54427">
    <property type="entry name" value="NTF2-like"/>
    <property type="match status" value="1"/>
</dbReference>
<dbReference type="RefSeq" id="WP_344929446.1">
    <property type="nucleotide sequence ID" value="NZ_BAABCW010000017.1"/>
</dbReference>
<reference evidence="2" key="1">
    <citation type="journal article" date="2019" name="Int. J. Syst. Evol. Microbiol.">
        <title>The Global Catalogue of Microorganisms (GCM) 10K type strain sequencing project: providing services to taxonomists for standard genome sequencing and annotation.</title>
        <authorList>
            <consortium name="The Broad Institute Genomics Platform"/>
            <consortium name="The Broad Institute Genome Sequencing Center for Infectious Disease"/>
            <person name="Wu L."/>
            <person name="Ma J."/>
        </authorList>
    </citation>
    <scope>NUCLEOTIDE SEQUENCE [LARGE SCALE GENOMIC DNA]</scope>
    <source>
        <strain evidence="2">JCM 17106</strain>
    </source>
</reference>